<evidence type="ECO:0000313" key="2">
    <source>
        <dbReference type="RefSeq" id="XP_074233328.1"/>
    </source>
</evidence>
<evidence type="ECO:0000313" key="1">
    <source>
        <dbReference type="Proteomes" id="UP001732780"/>
    </source>
</evidence>
<proteinExistence type="predicted"/>
<name>A0AC58RFM0_CAMBA</name>
<keyword evidence="1" id="KW-1185">Reference proteome</keyword>
<accession>A0AC58RFM0</accession>
<reference evidence="2" key="1">
    <citation type="submission" date="2025-08" db="UniProtKB">
        <authorList>
            <consortium name="RefSeq"/>
        </authorList>
    </citation>
    <scope>IDENTIFICATION</scope>
    <source>
        <tissue evidence="2">Blood</tissue>
    </source>
</reference>
<organism evidence="1 2">
    <name type="scientific">Camelus bactrianus</name>
    <name type="common">Bactrian camel</name>
    <dbReference type="NCBI Taxonomy" id="9837"/>
    <lineage>
        <taxon>Eukaryota</taxon>
        <taxon>Metazoa</taxon>
        <taxon>Chordata</taxon>
        <taxon>Craniata</taxon>
        <taxon>Vertebrata</taxon>
        <taxon>Euteleostomi</taxon>
        <taxon>Mammalia</taxon>
        <taxon>Eutheria</taxon>
        <taxon>Laurasiatheria</taxon>
        <taxon>Artiodactyla</taxon>
        <taxon>Tylopoda</taxon>
        <taxon>Camelidae</taxon>
        <taxon>Camelus</taxon>
    </lineage>
</organism>
<sequence>MGGGGGSGPRRPEDSAGWPAGGCGLAPSERVSGAGRAMGRRAAGALLLALLLHGRLLAVTHGLRAYDGLSLPEDAETITAGRAGWSYSDLSDDEDFLADEASGDGVGSGDLGSGDFQMGPGPPLGRPPGAGVMVSEPDEESPLIYFRALVNFTRSIDYSPQLEDASSEEFREVSEAVVDTLESEYLKIPGDQVVSVVFIKELDGWVFVELDVGSEGNADGAQIQEVLHTVISSGSIASYITSPQGFQFRRLGTAQTPPPPLAAVAAAATPVPQVSRACTEAEFACHRYNECVALEYRCDRRPDCRDMSDELDCEEPVPALSSLPPRLVETPPLPPQPEATTTQLLPATPAPQALFPGPDRPVPCGPHEATCHSGHCIPKDYVCDGQEDCKDGSDELDCGPTPPCEPNEFPCGNGHCALKLWRCDGDFDCEDRTDEANCPAKRPEDVCGPTQFRCVSTNACIPASFHCDEESDCPDRSDEFGCMPPQVVTPPQESIQASRGQTVTFTCVAIGVPTPIINWRLNWGHIPSHPRITMTSEGGRGTLTIRDVKEADQGAYTCEAMNARGMVFGIPDGVLELIPQRGPCPDGHFYLEHSASCLPCFCFGITNVCQSSRRFRDQIHLRFDQPNDFKGVNVTMPSQPGTQPLSSTQLLIDTALQEFQLVDLSRRFLVHDSFWTLPEQFLGNKVDSYGGFLRYKVRYELARGMLEPVQRPDVVLVGAGYRLLSRGHTPTQPGAVNQRQVQFSEEHWVHESGQPVQRAEMLQVLQSLEAMLIQTVYNTKMANVGLSDISMDTTVTYATSHGRAHSVEECRCPIGYSGLSCESCDAHFTRVPGGPYLGTCSGCNCNGHASSCDPVYGHCLNCQHNTEGPQCNKCKAGFFGDATKATATACRPCPCPYIDASRRFSDTCFLDTDGQATCDACAPGYTGRRCESCAPGYEGNPIQPGGKCRPTNQQIVRCDERGSTGASGEACRCKNNVVGRLCNECVAGSFHLSAHNPDGCLKCFCMGVSRQCTSSSWSRSQVLGASEEPAQFSLTNAAGTHTTSEGISSPRPGELAFSSFHSLLSGPYFWNLPSRFLGDKVTSYGGELRFTVTQQPQPGSAPLHGQPLVVLQGNNIVLEHHTSQEPSPGQPSTFTVPFREQAWQRPDGQPATREHLLMALAGIDTLLIQASYTQRPAESRVSGISMDVAVPEDTGQDPALEVEQCTCPPGYRGPSCQDCDTGYTRMPSGLYLGTCERCSCHGHTEVCEPETGSCQGCQHHTEGPRCEQCQPGYYGDAQRGTPQDCQPCPCHGAPASGQATHTCFLDTDGHPTCDACSPGHSGRHCERCAPGYYGNPSQGQPCRRDGQLPEPADCGCDPQGSVSNQCDAAGQCQCKAQVEGLTCDSCRPHHFHLSASNPDGCLPCFCMGITQQCSSSSYTRHLISTRFAPGDFQGFALVNPQRNSRLTGGFTVEPVPEGAQLSFGNFAQLGHESFYWQLPETYQGDKREAYFARLRLAHQNRTSLSEEQLRTAVTAGRIPGPPRGKGWAQQPSQVDEAQRRMDAEIWQLLSSFAAHPHPPPQRLSPYPQPAAALQEAPPSSPSSSSSSISSSFSSSTSLSSSAGSQFSLSYEGFSLLPERLYYWQLPKAFLGNKVAAYGGKLRYTLSYTAGAQGSPLSDPDIQITGNNIMLVASQPALQGPERKSYEIIFQEEFWRRPDGQPATREHLLMALADLDELLVRATFSSMPLAASISAVSLEVAQPGPSEGPRALEVEECRCPPGYVGSSCQDCAPGYTRTGSGLYLGHCELCECNGHSDLCHPETGSCSQCQHNAAGEFCELCAPGYYGDATAGTPEDCQPCACPLTNPENMFSRTCESLGASGYRCTACEPGYTGQYCEQCAPGYVGNPNVRGGRCLPQADQAPLVVQVQPTRSVVPQGGPHSLRCQVSGSPPHYFYWSREDGRPLPSSTQQRHQGSELHFPSVQPSDAGVYICTCRNLHHANTSRAELLVTEAPSKPITVTVEEQRSQSVRPGADVTFICTAKSKSPAYTLVWTRLHNGKLPARAMDFNGILTIRNVQPSDAGTYVCTGSNMFAMDQGTATLHVQASGTPSAPMASIHPPQLTVQPGQVAEFRCSATGNPTPTLEWTGGPGGQLPQKAQIHGGILRLPAVEPADQAQYLCRAVSSSGQHVARAVLHVHGGSGPRVQVSPERTQVHEGRTVRLYCRAAGVPSATITWRKEGGSLPPQARSERTDIATLLIPAITPADAGFYLCVATSPAGTAQARIQVVVLPASGASSPPVRIESSAPSVTEGQTLDLNCVVTGLAHTQVTWYKRGGSLPPHAQVHGSRLRLPHVSPADSGEYVCRVENESGPKEASIIVSVLHSTHSGPSYTPAPGSTQPVRIESSSSHVAEGQTLDLNCVVPAQAHAHVTWYRRGGSLPARHQTHGSLLRLHQVSPADSGEYVCRVVLGSGPLETSVLVTIEASDSSTGSIPAPGPVPPVRIESSSPTVAEGQTLDLSCVVAGQAHAQVTWYKRGGSLPARHQVRGSRLYIFQASPADAGEYVCRASNGVEASITVTVTRTQGANFAYPPGGTQAIRIEPSSSHVAEGQTLDLNCVVPGQAHAQVTWHKRGGSLPTRHQTHGSLLRLYQVSPADSGEYVCRVVGGSVPLEASVLVTIEPADSVPALGVTPPVRIESSSSHVAEGQTLDLNCLVSGQAHAQVTWHRRGGSLPARHQVHGSRLRLPQMTPADSGEYVCRVVSSSGTQEASVLVTIQQHLGPTRFQNVVYPVRIESSSASLANGHTLDLNCLVASQAPHTITWYKRGGSLPSRHQIVGSRLRIPQVTPADSGEYVCHVSNGAGSQETSLIVTIQGSGSSHVPSISPPIRIESSSPTVVEGQTLDLNCVVAGQPQATITWYKRGGSLPTRHQAHGSRLRLNQMSVADSGEYVCRANNNIDAQEASIMISVSPSASSPSVPGGALPIRIESSSSHVAEGQTLDLNCVVPGQAHAQVTWHKRGGSLPTHHQAHGSRLRLHRLSPADSGEYVCRVVSSSGQLEASVLVTIEASSSGAVLIPAPGGTPPIRIETSSSHVAEGQTLDLNCVVPGQAHAQVTWHRRGGSLPARHQVHGSLLRLNQVSPADSGEYSCQVTGSSGTLEASVLVTIEASSPGPIPAPGLAQPVYIEASSSHVSEGQTLDLNCVVPGQAHAQVTWYKRGGNLPTRHQTHGSRLRLHHVSQADSGEYVCRVVGSSGPEQEASFTVTVPPSEGSSYRLRSPVISIDPPSSTVQQGQDASFKCLIHDGAAPISLDWKTRNQELEDNVHISPNGSIITIVGTRPSNHGAYRCVASNAYGVAQSVVNLSVHGPPTVSVLPEGPVRVKVGKSVALECVSAGEPRSSARWTRTGTPTHLEQRAYGHLDSHTVLQISSAKPSDAGTYVCLAQNALGTAQKRVEVIVDTGIVAPGAPQVQVEEAELTVEAGHTATLRCSATGSPTPTIHWSKLRSPLPWQHQLEGDTLIIPRVAQQDSGQYICNATSPVGHAEATIALHVESPPYATTVPEHASVRAGETVQLQCLAHGTPPLTFQWSRVGGSLPGRATARNELLLFESAAPEDSGRYRCQVTNKVGSAEAFAQVLVQGPSGSLPATPIPAGSTPTIQVTPQLETKSIGASVEFHCVVPSDQGTQLRWFKEGGQLPPGHSVHDGVLRIQNLDQSCQGTYVCQAHGPWGQAQASAQLVVQALPSVLINIRTSVQTVVVGHAVEFECLALGDPKPQVTWSKVGGRLRPGIVQSGGVVRIAHVELADAGQYRCTATNTAGTTQSHVLLLVQALPQISTPPEVRVPAGSAAVFPCMASGYPTPDITWTKLDGNLPPDSRLEDNMLLLPSVRPQDAGTYVCTATNRQGKVKAFAHLQVPERVVPYFTQTPHSFLPLPTIKDAYRKFEIKITFRPDSADGLLLYSGMLLYNGQKQIPGSPTNLASRQPDFISFGLVGGRPEFRFDAGSGMATIRHPTPLALGQFHTVTLLRSLTQGSLIVGSLAPVNGTSQGKFQGLDLNEELYLGGYPDYGAIPKAGLSSGFVGCVRELRIQGEEIIFHDLNLTAHGISHCPTCRDRPCQNGGLCQDSESSSYVCICPAGFTGSRCEHSQALHCHPEACGPDATCVNRPDGRGYTCRCHLGRSGMRCEEGVTVTTPSMSGTGSYLALPALTNTHHELRLDVEFKPLVPDGILLFSGGPRGPVEDFVSLAMVGSHLEFRYELGSGLAILRSSEPLALGRWHRVSAERLNKDGSLRVNSGRPVLRSSPGKSQGLNLNTLLYLGGVEPSVQLPPATNVSAHFRGCVGEVSVNGKRLDLTYSFLGSQGIGQCYDSSPCERQPCQNGATCMPAGEYEFQCLCRDGFKGDLCEHEENPCQLHEPCLHGGTCQGTRCLCPPGFSGPRCQQGSGHGIAESDWHLEGSGGNDAPGQYGAYFYDNGFLVLPGRIFSRSLPEVPETIELEVRTSTASGLLLWQGVEVGESGRGKDFIGLGLQDGHLVFSYQLGSGEARLVSEDPINDGEWHRVTALREGRRGSIQLDGEELVSGQSPGPNVAVNTKGSIYIGGAADVAALTGGRFSSGITGCIKNLVLHSARPGAPPPQPLDLQHRAQAGANTRPCPS</sequence>
<dbReference type="RefSeq" id="XP_074233328.1">
    <property type="nucleotide sequence ID" value="XM_074377227.1"/>
</dbReference>
<gene>
    <name evidence="2" type="primary">HSPG2</name>
</gene>
<dbReference type="Proteomes" id="UP001732780">
    <property type="component" value="Chromosome 13"/>
</dbReference>
<protein>
    <submittedName>
        <fullName evidence="2">Basement membrane-specific heparan sulfate proteoglycan core protein isoform X1</fullName>
    </submittedName>
</protein>